<dbReference type="AlphaFoldDB" id="D5ELZ5"/>
<dbReference type="Pfam" id="PF01963">
    <property type="entry name" value="TraB_PrgY_gumN"/>
    <property type="match status" value="1"/>
</dbReference>
<reference evidence="2 3" key="1">
    <citation type="journal article" date="2010" name="Stand. Genomic Sci.">
        <title>Complete genome sequence of Coraliomargarita akajimensis type strain (04OKA010-24).</title>
        <authorList>
            <person name="Mavromatis K."/>
            <person name="Abt B."/>
            <person name="Brambilla E."/>
            <person name="Lapidus A."/>
            <person name="Copeland A."/>
            <person name="Deshpande S."/>
            <person name="Nolan M."/>
            <person name="Lucas S."/>
            <person name="Tice H."/>
            <person name="Cheng J.F."/>
            <person name="Han C."/>
            <person name="Detter J.C."/>
            <person name="Woyke T."/>
            <person name="Goodwin L."/>
            <person name="Pitluck S."/>
            <person name="Held B."/>
            <person name="Brettin T."/>
            <person name="Tapia R."/>
            <person name="Ivanova N."/>
            <person name="Mikhailova N."/>
            <person name="Pati A."/>
            <person name="Liolios K."/>
            <person name="Chen A."/>
            <person name="Palaniappan K."/>
            <person name="Land M."/>
            <person name="Hauser L."/>
            <person name="Chang Y.J."/>
            <person name="Jeffries C.D."/>
            <person name="Rohde M."/>
            <person name="Goker M."/>
            <person name="Bristow J."/>
            <person name="Eisen J.A."/>
            <person name="Markowitz V."/>
            <person name="Hugenholtz P."/>
            <person name="Klenk H.P."/>
            <person name="Kyrpides N.C."/>
        </authorList>
    </citation>
    <scope>NUCLEOTIDE SEQUENCE [LARGE SCALE GENOMIC DNA]</scope>
    <source>
        <strain evidence="3">DSM 45221 / IAM 15411 / JCM 23193 / KCTC 12865</strain>
    </source>
</reference>
<gene>
    <name evidence="2" type="ordered locus">Caka_2137</name>
</gene>
<dbReference type="KEGG" id="caa:Caka_2137"/>
<dbReference type="EMBL" id="CP001998">
    <property type="protein sequence ID" value="ADE55155.1"/>
    <property type="molecule type" value="Genomic_DNA"/>
</dbReference>
<dbReference type="HOGENOM" id="CLU_057525_0_0_0"/>
<dbReference type="eggNOG" id="COG3735">
    <property type="taxonomic scope" value="Bacteria"/>
</dbReference>
<dbReference type="OrthoDB" id="9798714at2"/>
<evidence type="ECO:0000313" key="3">
    <source>
        <dbReference type="Proteomes" id="UP000000925"/>
    </source>
</evidence>
<proteinExistence type="predicted"/>
<dbReference type="PANTHER" id="PTHR40590">
    <property type="entry name" value="CYTOPLASMIC PROTEIN-RELATED"/>
    <property type="match status" value="1"/>
</dbReference>
<feature type="chain" id="PRO_5003070802" evidence="1">
    <location>
        <begin position="21"/>
        <end position="288"/>
    </location>
</feature>
<accession>D5ELZ5</accession>
<dbReference type="PANTHER" id="PTHR40590:SF1">
    <property type="entry name" value="CYTOPLASMIC PROTEIN"/>
    <property type="match status" value="1"/>
</dbReference>
<keyword evidence="1" id="KW-0732">Signal</keyword>
<evidence type="ECO:0000256" key="1">
    <source>
        <dbReference type="SAM" id="SignalP"/>
    </source>
</evidence>
<keyword evidence="3" id="KW-1185">Reference proteome</keyword>
<sequence>MTRSLLCLLSSCLLASGLLAQSSVWKISKGSNTLYIGGTCHLLRTSDYPLPKEFDRAYEQAASLVFEINPGDLADPAFANRLMAKSQYTDGRSLQTVLSEEAYSALEKQGQKSNLPIQLFDSMKPGMVVMMITMQEFAKQGVSQEGVDLHYYQRGTKDGKKVHALESSEYQIDLIANMGEGKESELVLFSLKDLDQIGSYFDQMVSAWRHGDLEQLNQLFIQDLQEFPTLYDDMIRQRNQNWIPELERMLQTAETEFVLVGAGHAAGKDGVLALLEQRGCTIEQIIVE</sequence>
<dbReference type="Proteomes" id="UP000000925">
    <property type="component" value="Chromosome"/>
</dbReference>
<evidence type="ECO:0000313" key="2">
    <source>
        <dbReference type="EMBL" id="ADE55155.1"/>
    </source>
</evidence>
<protein>
    <submittedName>
        <fullName evidence="2">GumN family protein</fullName>
    </submittedName>
</protein>
<dbReference type="RefSeq" id="WP_013043877.1">
    <property type="nucleotide sequence ID" value="NC_014008.1"/>
</dbReference>
<dbReference type="CDD" id="cd14789">
    <property type="entry name" value="Tiki"/>
    <property type="match status" value="1"/>
</dbReference>
<dbReference type="STRING" id="583355.Caka_2137"/>
<organism evidence="2 3">
    <name type="scientific">Coraliomargarita akajimensis (strain DSM 45221 / IAM 15411 / JCM 23193 / KCTC 12865 / 04OKA010-24)</name>
    <dbReference type="NCBI Taxonomy" id="583355"/>
    <lineage>
        <taxon>Bacteria</taxon>
        <taxon>Pseudomonadati</taxon>
        <taxon>Verrucomicrobiota</taxon>
        <taxon>Opitutia</taxon>
        <taxon>Puniceicoccales</taxon>
        <taxon>Coraliomargaritaceae</taxon>
        <taxon>Coraliomargarita</taxon>
    </lineage>
</organism>
<feature type="signal peptide" evidence="1">
    <location>
        <begin position="1"/>
        <end position="20"/>
    </location>
</feature>
<dbReference type="InterPro" id="IPR047111">
    <property type="entry name" value="YbaP-like"/>
</dbReference>
<dbReference type="InterPro" id="IPR002816">
    <property type="entry name" value="TraB/PrgY/GumN_fam"/>
</dbReference>
<name>D5ELZ5_CORAD</name>